<sequence length="145" mass="16678">MKDSPIKEQINLPNYRARTPEYYLQQVEPNILASFNTEQLQVIINILTQAIPQPSPKIIDFRFNIDLIFSRFYLVLFVGKDRRKRKRQYIPERLARIGNAIAVVILLLGTNLVISGVILLFAYLFKSAVGIDFFPGHISDSVKKI</sequence>
<accession>A0A9X5I388</accession>
<name>A0A9X5I388_9CYAN</name>
<gene>
    <name evidence="2" type="ORF">QH73_0003265</name>
</gene>
<keyword evidence="1" id="KW-1133">Transmembrane helix</keyword>
<reference evidence="2 3" key="1">
    <citation type="journal article" date="2015" name="Genome Announc.">
        <title>Draft Genome Sequence of the Terrestrial Cyanobacterium Scytonema millei VB511283, Isolated from Eastern India.</title>
        <authorList>
            <person name="Sen D."/>
            <person name="Chandrababunaidu M.M."/>
            <person name="Singh D."/>
            <person name="Sanghi N."/>
            <person name="Ghorai A."/>
            <person name="Mishra G.P."/>
            <person name="Madduluri M."/>
            <person name="Adhikary S.P."/>
            <person name="Tripathy S."/>
        </authorList>
    </citation>
    <scope>NUCLEOTIDE SEQUENCE [LARGE SCALE GENOMIC DNA]</scope>
    <source>
        <strain evidence="2 3">VB511283</strain>
    </source>
</reference>
<evidence type="ECO:0000313" key="2">
    <source>
        <dbReference type="EMBL" id="NHC33690.1"/>
    </source>
</evidence>
<dbReference type="RefSeq" id="WP_039715212.1">
    <property type="nucleotide sequence ID" value="NZ_JTJC03000001.1"/>
</dbReference>
<feature type="transmembrane region" description="Helical" evidence="1">
    <location>
        <begin position="100"/>
        <end position="125"/>
    </location>
</feature>
<dbReference type="OrthoDB" id="7366734at2"/>
<dbReference type="EMBL" id="JTJC03000001">
    <property type="protein sequence ID" value="NHC33690.1"/>
    <property type="molecule type" value="Genomic_DNA"/>
</dbReference>
<evidence type="ECO:0000313" key="3">
    <source>
        <dbReference type="Proteomes" id="UP000031532"/>
    </source>
</evidence>
<protein>
    <submittedName>
        <fullName evidence="2">Uncharacterized protein</fullName>
    </submittedName>
</protein>
<proteinExistence type="predicted"/>
<keyword evidence="1" id="KW-0472">Membrane</keyword>
<dbReference type="AlphaFoldDB" id="A0A9X5I388"/>
<keyword evidence="1" id="KW-0812">Transmembrane</keyword>
<dbReference type="Proteomes" id="UP000031532">
    <property type="component" value="Unassembled WGS sequence"/>
</dbReference>
<comment type="caution">
    <text evidence="2">The sequence shown here is derived from an EMBL/GenBank/DDBJ whole genome shotgun (WGS) entry which is preliminary data.</text>
</comment>
<organism evidence="2 3">
    <name type="scientific">Scytonema millei VB511283</name>
    <dbReference type="NCBI Taxonomy" id="1245923"/>
    <lineage>
        <taxon>Bacteria</taxon>
        <taxon>Bacillati</taxon>
        <taxon>Cyanobacteriota</taxon>
        <taxon>Cyanophyceae</taxon>
        <taxon>Nostocales</taxon>
        <taxon>Scytonemataceae</taxon>
        <taxon>Scytonema</taxon>
    </lineage>
</organism>
<evidence type="ECO:0000256" key="1">
    <source>
        <dbReference type="SAM" id="Phobius"/>
    </source>
</evidence>
<keyword evidence="3" id="KW-1185">Reference proteome</keyword>